<dbReference type="PRINTS" id="PR00039">
    <property type="entry name" value="HTHLYSR"/>
</dbReference>
<sequence>MRCVPLTSYGFLQTQPLASYALAIQIAFPSVGAAQASFSLTGLPASLGKQRKSRCLRLFPYLDTYIQYHESPETGMKWQGINEFVHVAEASSFTRAARKLGVSTAQISRQINYLENRLNIKLFYRTTRKVSLTEEGAIYYQHCRAIVNQLEEAEIAATNLQSKPRGKIKLTAPVTYGEQKVLPLVNDFVCLYPDIEASVYLANSQLDIIEEGYDIAIRLGELTDSSFMAKKLATRANYVCASPGYLKKHGTPQSPADLNSHNCLLGTVDHWHFFVEGATKDFRVSGRLRYNSGYALVDAALKSLGIVQLPDFYVQQHLDDGTLISILDDYRPKEEGIWAVYPYNRQLSPKIKMLIEYLTEHLK</sequence>
<comment type="caution">
    <text evidence="6">The sequence shown here is derived from an EMBL/GenBank/DDBJ whole genome shotgun (WGS) entry which is preliminary data.</text>
</comment>
<feature type="domain" description="HTH lysR-type" evidence="5">
    <location>
        <begin position="76"/>
        <end position="133"/>
    </location>
</feature>
<protein>
    <submittedName>
        <fullName evidence="6">LysR substrate-binding domain-containing protein</fullName>
    </submittedName>
</protein>
<dbReference type="Proteomes" id="UP001209854">
    <property type="component" value="Unassembled WGS sequence"/>
</dbReference>
<keyword evidence="2" id="KW-0805">Transcription regulation</keyword>
<dbReference type="InterPro" id="IPR058163">
    <property type="entry name" value="LysR-type_TF_proteobact-type"/>
</dbReference>
<keyword evidence="7" id="KW-1185">Reference proteome</keyword>
<dbReference type="SUPFAM" id="SSF53850">
    <property type="entry name" value="Periplasmic binding protein-like II"/>
    <property type="match status" value="1"/>
</dbReference>
<evidence type="ECO:0000256" key="3">
    <source>
        <dbReference type="ARBA" id="ARBA00023125"/>
    </source>
</evidence>
<dbReference type="PROSITE" id="PS50931">
    <property type="entry name" value="HTH_LYSR"/>
    <property type="match status" value="1"/>
</dbReference>
<dbReference type="Pfam" id="PF03466">
    <property type="entry name" value="LysR_substrate"/>
    <property type="match status" value="1"/>
</dbReference>
<keyword evidence="4" id="KW-0804">Transcription</keyword>
<dbReference type="PANTHER" id="PTHR30537:SF10">
    <property type="entry name" value="TRANSCRIPTIONAL REGULATOR-RELATED"/>
    <property type="match status" value="1"/>
</dbReference>
<proteinExistence type="inferred from homology"/>
<dbReference type="Pfam" id="PF00126">
    <property type="entry name" value="HTH_1"/>
    <property type="match status" value="1"/>
</dbReference>
<name>A0ABT3N151_9GAMM</name>
<evidence type="ECO:0000313" key="6">
    <source>
        <dbReference type="EMBL" id="MCW7555354.1"/>
    </source>
</evidence>
<accession>A0ABT3N151</accession>
<dbReference type="InterPro" id="IPR036390">
    <property type="entry name" value="WH_DNA-bd_sf"/>
</dbReference>
<dbReference type="InterPro" id="IPR000847">
    <property type="entry name" value="LysR_HTH_N"/>
</dbReference>
<dbReference type="Gene3D" id="3.40.190.290">
    <property type="match status" value="1"/>
</dbReference>
<dbReference type="SUPFAM" id="SSF46785">
    <property type="entry name" value="Winged helix' DNA-binding domain"/>
    <property type="match status" value="1"/>
</dbReference>
<evidence type="ECO:0000259" key="5">
    <source>
        <dbReference type="PROSITE" id="PS50931"/>
    </source>
</evidence>
<evidence type="ECO:0000313" key="7">
    <source>
        <dbReference type="Proteomes" id="UP001209854"/>
    </source>
</evidence>
<reference evidence="6 7" key="1">
    <citation type="submission" date="2022-10" db="EMBL/GenBank/DDBJ databases">
        <title>High-quality genome sequences of two octocoral-associated bacteria, Endozoicomonas euniceicola EF212 and Endozoicomonas gorgoniicola PS125.</title>
        <authorList>
            <person name="Chiou Y.-J."/>
            <person name="Chen Y.-H."/>
        </authorList>
    </citation>
    <scope>NUCLEOTIDE SEQUENCE [LARGE SCALE GENOMIC DNA]</scope>
    <source>
        <strain evidence="6 7">PS125</strain>
    </source>
</reference>
<keyword evidence="3" id="KW-0238">DNA-binding</keyword>
<dbReference type="Gene3D" id="1.10.10.10">
    <property type="entry name" value="Winged helix-like DNA-binding domain superfamily/Winged helix DNA-binding domain"/>
    <property type="match status" value="1"/>
</dbReference>
<evidence type="ECO:0000256" key="4">
    <source>
        <dbReference type="ARBA" id="ARBA00023163"/>
    </source>
</evidence>
<evidence type="ECO:0000256" key="2">
    <source>
        <dbReference type="ARBA" id="ARBA00023015"/>
    </source>
</evidence>
<organism evidence="6 7">
    <name type="scientific">Endozoicomonas gorgoniicola</name>
    <dbReference type="NCBI Taxonomy" id="1234144"/>
    <lineage>
        <taxon>Bacteria</taxon>
        <taxon>Pseudomonadati</taxon>
        <taxon>Pseudomonadota</taxon>
        <taxon>Gammaproteobacteria</taxon>
        <taxon>Oceanospirillales</taxon>
        <taxon>Endozoicomonadaceae</taxon>
        <taxon>Endozoicomonas</taxon>
    </lineage>
</organism>
<dbReference type="PANTHER" id="PTHR30537">
    <property type="entry name" value="HTH-TYPE TRANSCRIPTIONAL REGULATOR"/>
    <property type="match status" value="1"/>
</dbReference>
<dbReference type="InterPro" id="IPR005119">
    <property type="entry name" value="LysR_subst-bd"/>
</dbReference>
<comment type="similarity">
    <text evidence="1">Belongs to the LysR transcriptional regulatory family.</text>
</comment>
<dbReference type="RefSeq" id="WP_262565114.1">
    <property type="nucleotide sequence ID" value="NZ_JAPFCC010000001.1"/>
</dbReference>
<dbReference type="EMBL" id="JAPFCC010000001">
    <property type="protein sequence ID" value="MCW7555354.1"/>
    <property type="molecule type" value="Genomic_DNA"/>
</dbReference>
<evidence type="ECO:0000256" key="1">
    <source>
        <dbReference type="ARBA" id="ARBA00009437"/>
    </source>
</evidence>
<gene>
    <name evidence="6" type="ORF">NX722_22525</name>
</gene>
<dbReference type="InterPro" id="IPR036388">
    <property type="entry name" value="WH-like_DNA-bd_sf"/>
</dbReference>